<protein>
    <submittedName>
        <fullName evidence="1">Uncharacterized protein</fullName>
    </submittedName>
</protein>
<gene>
    <name evidence="1" type="ORF">A5888_001728</name>
    <name evidence="2" type="ORF">A5888_002965</name>
</gene>
<sequence>MDYSQTQPKINQRYHVQYTGLSFLENDMIFLKRGADLAPQRYDLENKTTGIVKNRWLVSKDNYGEFESFEHSFNKWLGTLNTGWYAHSSKETYDIHDDLRRVLTFAGVEERLSRHNDVNSTGGAYSSLARGGDAEREITYKYRLNMNILIEYMEYITYNLSWQTEKISDDVDWIDDNINKLNAAKFLRWQLNRYFEIMKQDIWNKYAGNTTDFITTEFDDVVSTADNYGIMFFLEHETSVDRLINNFPKTTAAYDSTGLYDQSYYDDGPENANTTGFYDTTDYDGSDYDLGPGVIGDKANKEQGYDSAKYDQNGDFYDYYKKKNPADVFDDSNSMDPLGSVNTSLWFAPFDISEISFTGYSGEEEISITVKIPEGVAYNNEAEIIQLGTKGKKNGAEMDLASHVNEFKTYQIDGLVHNGLPEEHIATIVIQNNSRFKTNANNNQLSIIGTDKWFDPGKVVNGQPQDTSTLGKNNVPMLVGCNLMYQHLNVFNGESGRNFITPTIFHKKLQTSGIGSLNRVKYRGRGFKIKNNVKTSTLGTMTDPPPINRALEWFEIHGGYDNTGPYKNVILGGTPGATGYGGIPMTQAHNNNVGYGAGFEVNNNILTIRLNLVGYAVDEAGNYNPDMYYVHFGGPYVYKVKLEWRLNNGTYTTWLDEAIFSHDASQDWDLAYRGTWLRTAQNSQWSRGGITVPNDANRIRMTIYGENATMVSSAEYDVTGYRPPEKVPLSIDLSDYDITLGIVAREIRHL</sequence>
<dbReference type="RefSeq" id="WP_086348789.1">
    <property type="nucleotide sequence ID" value="NZ_CP147247.1"/>
</dbReference>
<dbReference type="AlphaFoldDB" id="A0A242KAL9"/>
<evidence type="ECO:0000313" key="1">
    <source>
        <dbReference type="EMBL" id="OTP17590.1"/>
    </source>
</evidence>
<organism evidence="1">
    <name type="scientific">Candidatus Enterococcus clewellii</name>
    <dbReference type="NCBI Taxonomy" id="1834193"/>
    <lineage>
        <taxon>Bacteria</taxon>
        <taxon>Bacillati</taxon>
        <taxon>Bacillota</taxon>
        <taxon>Bacilli</taxon>
        <taxon>Lactobacillales</taxon>
        <taxon>Enterococcaceae</taxon>
        <taxon>Enterococcus</taxon>
    </lineage>
</organism>
<dbReference type="Proteomes" id="UP000195141">
    <property type="component" value="Chromosome"/>
</dbReference>
<reference evidence="2" key="3">
    <citation type="submission" date="2024-03" db="EMBL/GenBank/DDBJ databases">
        <title>The Genome Sequence of Enterococcus sp. DIV0242b.</title>
        <authorList>
            <consortium name="The Broad Institute Genomics Platform"/>
            <consortium name="The Broad Institute Microbial Omics Core"/>
            <consortium name="The Broad Institute Genomic Center for Infectious Diseases"/>
            <person name="Earl A."/>
            <person name="Manson A."/>
            <person name="Gilmore M."/>
            <person name="Schwartman J."/>
            <person name="Shea T."/>
            <person name="Abouelleil A."/>
            <person name="Cao P."/>
            <person name="Chapman S."/>
            <person name="Cusick C."/>
            <person name="Young S."/>
            <person name="Neafsey D."/>
            <person name="Nusbaum C."/>
            <person name="Birren B."/>
        </authorList>
    </citation>
    <scope>NUCLEOTIDE SEQUENCE</scope>
    <source>
        <strain evidence="2">9E7_DIV0242</strain>
    </source>
</reference>
<dbReference type="EMBL" id="CP147247">
    <property type="protein sequence ID" value="WYJ91197.1"/>
    <property type="molecule type" value="Genomic_DNA"/>
</dbReference>
<name>A0A242KAL9_9ENTE</name>
<keyword evidence="3" id="KW-1185">Reference proteome</keyword>
<evidence type="ECO:0000313" key="2">
    <source>
        <dbReference type="EMBL" id="WYJ91197.1"/>
    </source>
</evidence>
<dbReference type="EMBL" id="NGMM01000002">
    <property type="protein sequence ID" value="OTP17590.1"/>
    <property type="molecule type" value="Genomic_DNA"/>
</dbReference>
<dbReference type="OrthoDB" id="9834363at2"/>
<accession>A0A242KAL9</accession>
<reference evidence="1" key="1">
    <citation type="submission" date="2017-05" db="EMBL/GenBank/DDBJ databases">
        <title>The Genome Sequence of Enterococcus sp. 9E7_DIV0242.</title>
        <authorList>
            <consortium name="The Broad Institute Genomics Platform"/>
            <consortium name="The Broad Institute Genomic Center for Infectious Diseases"/>
            <person name="Earl A."/>
            <person name="Manson A."/>
            <person name="Schwartman J."/>
            <person name="Gilmore M."/>
            <person name="Abouelleil A."/>
            <person name="Cao P."/>
            <person name="Chapman S."/>
            <person name="Cusick C."/>
            <person name="Shea T."/>
            <person name="Young S."/>
            <person name="Neafsey D."/>
            <person name="Nusbaum C."/>
            <person name="Birren B."/>
        </authorList>
    </citation>
    <scope>NUCLEOTIDE SEQUENCE [LARGE SCALE GENOMIC DNA]</scope>
    <source>
        <strain evidence="1">9E7_DIV0242</strain>
    </source>
</reference>
<evidence type="ECO:0000313" key="3">
    <source>
        <dbReference type="Proteomes" id="UP000195141"/>
    </source>
</evidence>
<proteinExistence type="predicted"/>
<reference evidence="2" key="2">
    <citation type="submission" date="2017-05" db="EMBL/GenBank/DDBJ databases">
        <authorList>
            <consortium name="The Broad Institute Genomics Platform"/>
            <consortium name="The Broad Institute Genomic Center for Infectious Diseases"/>
            <person name="Earl A."/>
            <person name="Manson A."/>
            <person name="Schwartman J."/>
            <person name="Gilmore M."/>
            <person name="Abouelleil A."/>
            <person name="Cao P."/>
            <person name="Chapman S."/>
            <person name="Cusick C."/>
            <person name="Shea T."/>
            <person name="Young S."/>
            <person name="Neafsey D."/>
            <person name="Nusbaum C."/>
            <person name="Birren B."/>
        </authorList>
    </citation>
    <scope>NUCLEOTIDE SEQUENCE</scope>
    <source>
        <strain evidence="2">9E7_DIV0242</strain>
    </source>
</reference>